<dbReference type="AlphaFoldDB" id="A0A2Z5ZLT9"/>
<dbReference type="InterPro" id="IPR011122">
    <property type="entry name" value="WavE"/>
</dbReference>
<name>A0A2Z5ZLT9_9PROT</name>
<reference evidence="1 2" key="1">
    <citation type="submission" date="2018-02" db="EMBL/GenBank/DDBJ databases">
        <title>Acetobacter orientalis genome.</title>
        <authorList>
            <person name="Nakashima N."/>
            <person name="Tamura T."/>
        </authorList>
    </citation>
    <scope>NUCLEOTIDE SEQUENCE [LARGE SCALE GENOMIC DNA]</scope>
    <source>
        <strain evidence="1 2">FAN1</strain>
    </source>
</reference>
<dbReference type="KEGG" id="aot:AcetOri_orf04469"/>
<dbReference type="EMBL" id="AP018515">
    <property type="protein sequence ID" value="BBC81299.1"/>
    <property type="molecule type" value="Genomic_DNA"/>
</dbReference>
<sequence>MGSSMLHKVWYVISNFMQGKKMDSKDISVVIQGPIYIGRNNGSIETEYVCRSIRELLPYSEIILSTYEGSIAPDADVDKVVFSADPGAIPFEEGSDKPNNLNRMLVTSQAGIREVSRKFTLKIRSDMAVQHGKFIDHWERLAIAPHQFGIFEKQVIAYPIYSLRFEGKKKIMPKPFHVSDWCFFGLSEDVRFLFDIPLVEEPLYSNYFRTHKSISYDTLPAVKWKYSPEQYLFYSAFSKKHHVKFENKQDYSKENIKVSEEAVFNNFIFIDPDMWGLSNTKQFYAKKLYRYDNNCYYGLIQFGTYMSMRRKLGMPVHLSDAINGYIRKFWNDARHEILFNFKIKKRK</sequence>
<evidence type="ECO:0000313" key="1">
    <source>
        <dbReference type="EMBL" id="BBC81299.1"/>
    </source>
</evidence>
<gene>
    <name evidence="1" type="ORF">AcetOrient_orf04469</name>
</gene>
<protein>
    <submittedName>
        <fullName evidence="1">WavE lipopolysaccharide synthesis</fullName>
    </submittedName>
</protein>
<dbReference type="Pfam" id="PF07507">
    <property type="entry name" value="WavE"/>
    <property type="match status" value="1"/>
</dbReference>
<accession>A0A2Z5ZLT9</accession>
<evidence type="ECO:0000313" key="2">
    <source>
        <dbReference type="Proteomes" id="UP000270034"/>
    </source>
</evidence>
<dbReference type="Proteomes" id="UP000270034">
    <property type="component" value="Chromosome"/>
</dbReference>
<organism evidence="1 2">
    <name type="scientific">Acetobacter orientalis</name>
    <dbReference type="NCBI Taxonomy" id="146474"/>
    <lineage>
        <taxon>Bacteria</taxon>
        <taxon>Pseudomonadati</taxon>
        <taxon>Pseudomonadota</taxon>
        <taxon>Alphaproteobacteria</taxon>
        <taxon>Acetobacterales</taxon>
        <taxon>Acetobacteraceae</taxon>
        <taxon>Acetobacter</taxon>
    </lineage>
</organism>
<proteinExistence type="predicted"/>